<evidence type="ECO:0000313" key="2">
    <source>
        <dbReference type="EMBL" id="KAH8020749.1"/>
    </source>
</evidence>
<gene>
    <name evidence="2" type="ORF">HPB51_003406</name>
</gene>
<keyword evidence="3" id="KW-1185">Reference proteome</keyword>
<feature type="region of interest" description="Disordered" evidence="1">
    <location>
        <begin position="226"/>
        <end position="263"/>
    </location>
</feature>
<reference evidence="2" key="1">
    <citation type="journal article" date="2020" name="Cell">
        <title>Large-Scale Comparative Analyses of Tick Genomes Elucidate Their Genetic Diversity and Vector Capacities.</title>
        <authorList>
            <consortium name="Tick Genome and Microbiome Consortium (TIGMIC)"/>
            <person name="Jia N."/>
            <person name="Wang J."/>
            <person name="Shi W."/>
            <person name="Du L."/>
            <person name="Sun Y."/>
            <person name="Zhan W."/>
            <person name="Jiang J.F."/>
            <person name="Wang Q."/>
            <person name="Zhang B."/>
            <person name="Ji P."/>
            <person name="Bell-Sakyi L."/>
            <person name="Cui X.M."/>
            <person name="Yuan T.T."/>
            <person name="Jiang B.G."/>
            <person name="Yang W.F."/>
            <person name="Lam T.T."/>
            <person name="Chang Q.C."/>
            <person name="Ding S.J."/>
            <person name="Wang X.J."/>
            <person name="Zhu J.G."/>
            <person name="Ruan X.D."/>
            <person name="Zhao L."/>
            <person name="Wei J.T."/>
            <person name="Ye R.Z."/>
            <person name="Que T.C."/>
            <person name="Du C.H."/>
            <person name="Zhou Y.H."/>
            <person name="Cheng J.X."/>
            <person name="Dai P.F."/>
            <person name="Guo W.B."/>
            <person name="Han X.H."/>
            <person name="Huang E.J."/>
            <person name="Li L.F."/>
            <person name="Wei W."/>
            <person name="Gao Y.C."/>
            <person name="Liu J.Z."/>
            <person name="Shao H.Z."/>
            <person name="Wang X."/>
            <person name="Wang C.C."/>
            <person name="Yang T.C."/>
            <person name="Huo Q.B."/>
            <person name="Li W."/>
            <person name="Chen H.Y."/>
            <person name="Chen S.E."/>
            <person name="Zhou L.G."/>
            <person name="Ni X.B."/>
            <person name="Tian J.H."/>
            <person name="Sheng Y."/>
            <person name="Liu T."/>
            <person name="Pan Y.S."/>
            <person name="Xia L.Y."/>
            <person name="Li J."/>
            <person name="Zhao F."/>
            <person name="Cao W.C."/>
        </authorList>
    </citation>
    <scope>NUCLEOTIDE SEQUENCE</scope>
    <source>
        <strain evidence="2">Rmic-2018</strain>
    </source>
</reference>
<reference evidence="2" key="2">
    <citation type="submission" date="2021-09" db="EMBL/GenBank/DDBJ databases">
        <authorList>
            <person name="Jia N."/>
            <person name="Wang J."/>
            <person name="Shi W."/>
            <person name="Du L."/>
            <person name="Sun Y."/>
            <person name="Zhan W."/>
            <person name="Jiang J."/>
            <person name="Wang Q."/>
            <person name="Zhang B."/>
            <person name="Ji P."/>
            <person name="Sakyi L.B."/>
            <person name="Cui X."/>
            <person name="Yuan T."/>
            <person name="Jiang B."/>
            <person name="Yang W."/>
            <person name="Lam T.T.-Y."/>
            <person name="Chang Q."/>
            <person name="Ding S."/>
            <person name="Wang X."/>
            <person name="Zhu J."/>
            <person name="Ruan X."/>
            <person name="Zhao L."/>
            <person name="Wei J."/>
            <person name="Que T."/>
            <person name="Du C."/>
            <person name="Cheng J."/>
            <person name="Dai P."/>
            <person name="Han X."/>
            <person name="Huang E."/>
            <person name="Gao Y."/>
            <person name="Liu J."/>
            <person name="Shao H."/>
            <person name="Ye R."/>
            <person name="Li L."/>
            <person name="Wei W."/>
            <person name="Wang X."/>
            <person name="Wang C."/>
            <person name="Huo Q."/>
            <person name="Li W."/>
            <person name="Guo W."/>
            <person name="Chen H."/>
            <person name="Chen S."/>
            <person name="Zhou L."/>
            <person name="Zhou L."/>
            <person name="Ni X."/>
            <person name="Tian J."/>
            <person name="Zhou Y."/>
            <person name="Sheng Y."/>
            <person name="Liu T."/>
            <person name="Pan Y."/>
            <person name="Xia L."/>
            <person name="Li J."/>
            <person name="Zhao F."/>
            <person name="Cao W."/>
        </authorList>
    </citation>
    <scope>NUCLEOTIDE SEQUENCE</scope>
    <source>
        <strain evidence="2">Rmic-2018</strain>
        <tissue evidence="2">Larvae</tissue>
    </source>
</reference>
<organism evidence="2 3">
    <name type="scientific">Rhipicephalus microplus</name>
    <name type="common">Cattle tick</name>
    <name type="synonym">Boophilus microplus</name>
    <dbReference type="NCBI Taxonomy" id="6941"/>
    <lineage>
        <taxon>Eukaryota</taxon>
        <taxon>Metazoa</taxon>
        <taxon>Ecdysozoa</taxon>
        <taxon>Arthropoda</taxon>
        <taxon>Chelicerata</taxon>
        <taxon>Arachnida</taxon>
        <taxon>Acari</taxon>
        <taxon>Parasitiformes</taxon>
        <taxon>Ixodida</taxon>
        <taxon>Ixodoidea</taxon>
        <taxon>Ixodidae</taxon>
        <taxon>Rhipicephalinae</taxon>
        <taxon>Rhipicephalus</taxon>
        <taxon>Boophilus</taxon>
    </lineage>
</organism>
<name>A0A9J6DF54_RHIMP</name>
<proteinExistence type="predicted"/>
<dbReference type="EMBL" id="JABSTU010000009">
    <property type="protein sequence ID" value="KAH8020749.1"/>
    <property type="molecule type" value="Genomic_DNA"/>
</dbReference>
<sequence length="263" mass="28809">MADKDLKPVVTFKLGRYIAHVEGENLEDTNDVDSSWTSTQDAISALITADDCYTFAKVVKKGNEIKRSPCLPDILRTLSPGPKFAVEPKTSPPKLLATVRQVSRHVPEQEQPHSVSEGVDTVSHYRPAGSKIPLRRVEAFLKEHSLTVLPADKDGGFAILTLELFGSKAHTASAQHDRTLGSGSNFTLFFVPLLIRRTLGDHLQPSPNLPQTHALVLGKNSTVEKFGADNMRRHEHNRTSAPPLELKQNYASPPPPSTAAVPF</sequence>
<dbReference type="Proteomes" id="UP000821866">
    <property type="component" value="Chromosome 7"/>
</dbReference>
<evidence type="ECO:0000256" key="1">
    <source>
        <dbReference type="SAM" id="MobiDB-lite"/>
    </source>
</evidence>
<dbReference type="AlphaFoldDB" id="A0A9J6DF54"/>
<accession>A0A9J6DF54</accession>
<evidence type="ECO:0000313" key="3">
    <source>
        <dbReference type="Proteomes" id="UP000821866"/>
    </source>
</evidence>
<dbReference type="VEuPathDB" id="VectorBase:LOC119160808"/>
<protein>
    <submittedName>
        <fullName evidence="2">Uncharacterized protein</fullName>
    </submittedName>
</protein>
<comment type="caution">
    <text evidence="2">The sequence shown here is derived from an EMBL/GenBank/DDBJ whole genome shotgun (WGS) entry which is preliminary data.</text>
</comment>